<evidence type="ECO:0000256" key="9">
    <source>
        <dbReference type="ARBA" id="ARBA00022792"/>
    </source>
</evidence>
<dbReference type="GO" id="GO:0005743">
    <property type="term" value="C:mitochondrial inner membrane"/>
    <property type="evidence" value="ECO:0007669"/>
    <property type="project" value="UniProtKB-SubCell"/>
</dbReference>
<evidence type="ECO:0000256" key="2">
    <source>
        <dbReference type="ARBA" id="ARBA00009584"/>
    </source>
</evidence>
<dbReference type="SUPFAM" id="SSF47473">
    <property type="entry name" value="EF-hand"/>
    <property type="match status" value="1"/>
</dbReference>
<keyword evidence="9" id="KW-0999">Mitochondrion inner membrane</keyword>
<evidence type="ECO:0000256" key="21">
    <source>
        <dbReference type="SAM" id="Phobius"/>
    </source>
</evidence>
<keyword evidence="7 21" id="KW-0812">Transmembrane</keyword>
<evidence type="ECO:0000256" key="5">
    <source>
        <dbReference type="ARBA" id="ARBA00022449"/>
    </source>
</evidence>
<dbReference type="InterPro" id="IPR002048">
    <property type="entry name" value="EF_hand_dom"/>
</dbReference>
<evidence type="ECO:0000259" key="23">
    <source>
        <dbReference type="PROSITE" id="PS51758"/>
    </source>
</evidence>
<comment type="similarity">
    <text evidence="2">Belongs to the LETM1 family.</text>
</comment>
<dbReference type="AlphaFoldDB" id="A0A2J7QSB1"/>
<keyword evidence="25" id="KW-1185">Reference proteome</keyword>
<dbReference type="EMBL" id="NEVH01011876">
    <property type="protein sequence ID" value="PNF31479.1"/>
    <property type="molecule type" value="Genomic_DNA"/>
</dbReference>
<dbReference type="GO" id="GO:0030003">
    <property type="term" value="P:intracellular monoatomic cation homeostasis"/>
    <property type="evidence" value="ECO:0007669"/>
    <property type="project" value="TreeGrafter"/>
</dbReference>
<feature type="domain" description="EF-hand" evidence="22">
    <location>
        <begin position="667"/>
        <end position="702"/>
    </location>
</feature>
<proteinExistence type="inferred from homology"/>
<feature type="coiled-coil region" evidence="19">
    <location>
        <begin position="462"/>
        <end position="498"/>
    </location>
</feature>
<evidence type="ECO:0000256" key="17">
    <source>
        <dbReference type="ARBA" id="ARBA00031360"/>
    </source>
</evidence>
<dbReference type="InterPro" id="IPR044202">
    <property type="entry name" value="LETM1/MDM38-like"/>
</dbReference>
<evidence type="ECO:0000256" key="14">
    <source>
        <dbReference type="ARBA" id="ARBA00023065"/>
    </source>
</evidence>
<evidence type="ECO:0000256" key="15">
    <source>
        <dbReference type="ARBA" id="ARBA00023128"/>
    </source>
</evidence>
<dbReference type="InParanoid" id="A0A2J7QSB1"/>
<feature type="transmembrane region" description="Helical" evidence="21">
    <location>
        <begin position="203"/>
        <end position="226"/>
    </location>
</feature>
<evidence type="ECO:0000256" key="6">
    <source>
        <dbReference type="ARBA" id="ARBA00022568"/>
    </source>
</evidence>
<feature type="compositionally biased region" description="Low complexity" evidence="20">
    <location>
        <begin position="780"/>
        <end position="792"/>
    </location>
</feature>
<dbReference type="Proteomes" id="UP000235965">
    <property type="component" value="Unassembled WGS sequence"/>
</dbReference>
<gene>
    <name evidence="24" type="ORF">B7P43_G00756</name>
</gene>
<keyword evidence="11" id="KW-0809">Transit peptide</keyword>
<dbReference type="InterPro" id="IPR011992">
    <property type="entry name" value="EF-hand-dom_pair"/>
</dbReference>
<keyword evidence="14" id="KW-0406">Ion transport</keyword>
<keyword evidence="16 21" id="KW-0472">Membrane</keyword>
<dbReference type="Pfam" id="PF07766">
    <property type="entry name" value="LETM1_RBD"/>
    <property type="match status" value="1"/>
</dbReference>
<evidence type="ECO:0000256" key="8">
    <source>
        <dbReference type="ARBA" id="ARBA00022723"/>
    </source>
</evidence>
<feature type="coiled-coil region" evidence="19">
    <location>
        <begin position="553"/>
        <end position="628"/>
    </location>
</feature>
<dbReference type="GO" id="GO:0043022">
    <property type="term" value="F:ribosome binding"/>
    <property type="evidence" value="ECO:0007669"/>
    <property type="project" value="InterPro"/>
</dbReference>
<evidence type="ECO:0000313" key="24">
    <source>
        <dbReference type="EMBL" id="PNF31479.1"/>
    </source>
</evidence>
<evidence type="ECO:0000313" key="25">
    <source>
        <dbReference type="Proteomes" id="UP000235965"/>
    </source>
</evidence>
<evidence type="ECO:0000256" key="10">
    <source>
        <dbReference type="ARBA" id="ARBA00022837"/>
    </source>
</evidence>
<evidence type="ECO:0000259" key="22">
    <source>
        <dbReference type="PROSITE" id="PS50222"/>
    </source>
</evidence>
<dbReference type="FunCoup" id="A0A2J7QSB1">
    <property type="interactions" value="1672"/>
</dbReference>
<name>A0A2J7QSB1_9NEOP</name>
<feature type="domain" description="Letm1 RBD" evidence="23">
    <location>
        <begin position="249"/>
        <end position="468"/>
    </location>
</feature>
<keyword evidence="10" id="KW-0106">Calcium</keyword>
<keyword evidence="13 19" id="KW-0175">Coiled coil</keyword>
<evidence type="ECO:0000256" key="18">
    <source>
        <dbReference type="PROSITE-ProRule" id="PRU01094"/>
    </source>
</evidence>
<protein>
    <recommendedName>
        <fullName evidence="3">Mitochondrial proton/calcium exchanger protein</fullName>
    </recommendedName>
    <alternativeName>
        <fullName evidence="17">Leucine zipper-EF-hand-containing transmembrane protein 1</fullName>
    </alternativeName>
</protein>
<keyword evidence="12 21" id="KW-1133">Transmembrane helix</keyword>
<dbReference type="GO" id="GO:0015297">
    <property type="term" value="F:antiporter activity"/>
    <property type="evidence" value="ECO:0007669"/>
    <property type="project" value="UniProtKB-KW"/>
</dbReference>
<evidence type="ECO:0000256" key="1">
    <source>
        <dbReference type="ARBA" id="ARBA00004434"/>
    </source>
</evidence>
<dbReference type="OrthoDB" id="624114at2759"/>
<comment type="subcellular location">
    <subcellularLocation>
        <location evidence="1">Mitochondrion inner membrane</location>
        <topology evidence="1">Single-pass membrane protein</topology>
    </subcellularLocation>
</comment>
<dbReference type="PROSITE" id="PS51758">
    <property type="entry name" value="LETM1_RBD"/>
    <property type="match status" value="1"/>
</dbReference>
<keyword evidence="4" id="KW-0813">Transport</keyword>
<dbReference type="InterPro" id="IPR033122">
    <property type="entry name" value="LETM1-like_RBD"/>
</dbReference>
<dbReference type="PROSITE" id="PS50222">
    <property type="entry name" value="EF_HAND_2"/>
    <property type="match status" value="1"/>
</dbReference>
<feature type="compositionally biased region" description="Basic and acidic residues" evidence="20">
    <location>
        <begin position="803"/>
        <end position="813"/>
    </location>
</feature>
<evidence type="ECO:0000256" key="4">
    <source>
        <dbReference type="ARBA" id="ARBA00022448"/>
    </source>
</evidence>
<dbReference type="Pfam" id="PF26561">
    <property type="entry name" value="LETM1_C"/>
    <property type="match status" value="1"/>
</dbReference>
<feature type="region of interest" description="Disordered" evidence="20">
    <location>
        <begin position="763"/>
        <end position="813"/>
    </location>
</feature>
<keyword evidence="6" id="KW-0109">Calcium transport</keyword>
<evidence type="ECO:0000256" key="19">
    <source>
        <dbReference type="SAM" id="Coils"/>
    </source>
</evidence>
<evidence type="ECO:0000256" key="12">
    <source>
        <dbReference type="ARBA" id="ARBA00022989"/>
    </source>
</evidence>
<keyword evidence="15 18" id="KW-0496">Mitochondrion</keyword>
<dbReference type="STRING" id="105785.A0A2J7QSB1"/>
<accession>A0A2J7QSB1</accession>
<dbReference type="InterPro" id="IPR059005">
    <property type="entry name" value="LETM1_C"/>
</dbReference>
<evidence type="ECO:0000256" key="16">
    <source>
        <dbReference type="ARBA" id="ARBA00023136"/>
    </source>
</evidence>
<evidence type="ECO:0000256" key="11">
    <source>
        <dbReference type="ARBA" id="ARBA00022946"/>
    </source>
</evidence>
<reference evidence="24 25" key="1">
    <citation type="submission" date="2017-12" db="EMBL/GenBank/DDBJ databases">
        <title>Hemimetabolous genomes reveal molecular basis of termite eusociality.</title>
        <authorList>
            <person name="Harrison M.C."/>
            <person name="Jongepier E."/>
            <person name="Robertson H.M."/>
            <person name="Arning N."/>
            <person name="Bitard-Feildel T."/>
            <person name="Chao H."/>
            <person name="Childers C.P."/>
            <person name="Dinh H."/>
            <person name="Doddapaneni H."/>
            <person name="Dugan S."/>
            <person name="Gowin J."/>
            <person name="Greiner C."/>
            <person name="Han Y."/>
            <person name="Hu H."/>
            <person name="Hughes D.S.T."/>
            <person name="Huylmans A.-K."/>
            <person name="Kemena C."/>
            <person name="Kremer L.P.M."/>
            <person name="Lee S.L."/>
            <person name="Lopez-Ezquerra A."/>
            <person name="Mallet L."/>
            <person name="Monroy-Kuhn J.M."/>
            <person name="Moser A."/>
            <person name="Murali S.C."/>
            <person name="Muzny D.M."/>
            <person name="Otani S."/>
            <person name="Piulachs M.-D."/>
            <person name="Poelchau M."/>
            <person name="Qu J."/>
            <person name="Schaub F."/>
            <person name="Wada-Katsumata A."/>
            <person name="Worley K.C."/>
            <person name="Xie Q."/>
            <person name="Ylla G."/>
            <person name="Poulsen M."/>
            <person name="Gibbs R.A."/>
            <person name="Schal C."/>
            <person name="Richards S."/>
            <person name="Belles X."/>
            <person name="Korb J."/>
            <person name="Bornberg-Bauer E."/>
        </authorList>
    </citation>
    <scope>NUCLEOTIDE SEQUENCE [LARGE SCALE GENOMIC DNA]</scope>
    <source>
        <tissue evidence="24">Whole body</tissue>
    </source>
</reference>
<dbReference type="PANTHER" id="PTHR14009:SF1">
    <property type="entry name" value="MITOCHONDRIAL PROTON_CALCIUM EXCHANGER PROTEIN"/>
    <property type="match status" value="1"/>
</dbReference>
<evidence type="ECO:0000256" key="20">
    <source>
        <dbReference type="SAM" id="MobiDB-lite"/>
    </source>
</evidence>
<evidence type="ECO:0000256" key="13">
    <source>
        <dbReference type="ARBA" id="ARBA00023054"/>
    </source>
</evidence>
<keyword evidence="5" id="KW-0050">Antiport</keyword>
<organism evidence="24 25">
    <name type="scientific">Cryptotermes secundus</name>
    <dbReference type="NCBI Taxonomy" id="105785"/>
    <lineage>
        <taxon>Eukaryota</taxon>
        <taxon>Metazoa</taxon>
        <taxon>Ecdysozoa</taxon>
        <taxon>Arthropoda</taxon>
        <taxon>Hexapoda</taxon>
        <taxon>Insecta</taxon>
        <taxon>Pterygota</taxon>
        <taxon>Neoptera</taxon>
        <taxon>Polyneoptera</taxon>
        <taxon>Dictyoptera</taxon>
        <taxon>Blattodea</taxon>
        <taxon>Blattoidea</taxon>
        <taxon>Termitoidae</taxon>
        <taxon>Kalotermitidae</taxon>
        <taxon>Cryptotermitinae</taxon>
        <taxon>Cryptotermes</taxon>
    </lineage>
</organism>
<comment type="caution">
    <text evidence="24">The sequence shown here is derived from an EMBL/GenBank/DDBJ whole genome shotgun (WGS) entry which is preliminary data.</text>
</comment>
<sequence>MHSFLSTHKSIAVKTKSFARVGCKCQQWSNKHVYGHSKRLYRPNQVLPRLLSTIVRTSSSGYGTLQNVIRLNVIHSSDSFVKDSTLFPFYPSGSCMVVVRHMYVGHQLYDKEPLKPSSKVEETVQALKEDLKDKPSVHVVADKPPLLKRIKKKIVDEALHYYHGFRLLFIDINVSRKLVWRVMNGKSLTRREHRLLVRTVSDLFRLVPFSVFIIVPFMELLLPLAIKLFPGMLPSTFQTATEKDEKMKQSLKVKLEMAKFLQQTLDDMAVQGKGRSSEAAKEFAEFFVKVRTSGEQATNEEIMKFSKLFEDELTLDSLSRPQLTALCRVLEIQPIGTNNFLRFHLRMKLRSLAADDKVILKEGIESLTPAELQQACRARGMRAYGMSEDALRTQLAQWLDLSLEKKVPPSLLLLSRALLLPDRIPTSDQLKATIYVLPDTIVTQTKAAIGEREGKIDNKTKIEIIKEEVRKIREEDQEEKEEEKKEIEREEKEILVDKAPIITQDVGIQPEILHITSAEEQPVKDDSRKKEELTATDFEALEDALDTLSKDKKILVEMELDDLKEELAEYQEDVDDLKKVVKVLDKSESKVRESKAARRLFKKVNRMIRKMDAVLEELEREEKVLIKDLEAKGSLEEKETQQKSEELISIEELKDAIKRIQKVPDASLVNRISEVLAKMDIDKDGAIRLDDVLKVVELVGKENVKLNKKQIDEIVDLMSKEEVIELEEQIEKALEKGNQKVEETVKKELSLKVEKETMVKANVISQDDRKKANGASCDVSASTSGAAAMSAAPPIQPHNVSEPTDKKDSSKTL</sequence>
<evidence type="ECO:0000256" key="3">
    <source>
        <dbReference type="ARBA" id="ARBA00020557"/>
    </source>
</evidence>
<evidence type="ECO:0000256" key="7">
    <source>
        <dbReference type="ARBA" id="ARBA00022692"/>
    </source>
</evidence>
<dbReference type="PANTHER" id="PTHR14009">
    <property type="entry name" value="LEUCINE ZIPPER-EF-HAND CONTAINING TRANSMEMBRANE PROTEIN"/>
    <property type="match status" value="1"/>
</dbReference>
<dbReference type="GO" id="GO:0005509">
    <property type="term" value="F:calcium ion binding"/>
    <property type="evidence" value="ECO:0007669"/>
    <property type="project" value="InterPro"/>
</dbReference>
<keyword evidence="8" id="KW-0479">Metal-binding</keyword>